<dbReference type="SUPFAM" id="SSF54862">
    <property type="entry name" value="4Fe-4S ferredoxins"/>
    <property type="match status" value="1"/>
</dbReference>
<feature type="domain" description="4Fe-4S ferredoxin-type" evidence="13">
    <location>
        <begin position="1"/>
        <end position="30"/>
    </location>
</feature>
<dbReference type="EMBL" id="CP011494">
    <property type="protein sequence ID" value="AKO53036.1"/>
    <property type="molecule type" value="Genomic_DNA"/>
</dbReference>
<dbReference type="KEGG" id="mpq:ABA45_12005"/>
<gene>
    <name evidence="14" type="ORF">ABA45_12005</name>
</gene>
<evidence type="ECO:0000256" key="4">
    <source>
        <dbReference type="ARBA" id="ARBA00022448"/>
    </source>
</evidence>
<sequence>MTFIVTDNCIKCKHTDCVEVCPVDCFYEGPNFLVIDPDECIDCALCEPECPVEAIFSEDELPENQKVFIELNADLAGKWPNITEKKEAMVDAEKWDGVPDKLQYLEK</sequence>
<keyword evidence="7 12" id="KW-0677">Repeat</keyword>
<protein>
    <recommendedName>
        <fullName evidence="12">Ferredoxin</fullName>
    </recommendedName>
</protein>
<keyword evidence="5 12" id="KW-0004">4Fe-4S</keyword>
<dbReference type="PANTHER" id="PTHR42859:SF2">
    <property type="entry name" value="FERREDOXIN"/>
    <property type="match status" value="1"/>
</dbReference>
<dbReference type="STRING" id="330734.ABA45_12005"/>
<evidence type="ECO:0000256" key="5">
    <source>
        <dbReference type="ARBA" id="ARBA00022485"/>
    </source>
</evidence>
<dbReference type="Proteomes" id="UP000036406">
    <property type="component" value="Chromosome"/>
</dbReference>
<keyword evidence="10 12" id="KW-0411">Iron-sulfur</keyword>
<dbReference type="PRINTS" id="PR00354">
    <property type="entry name" value="7FE8SFRDOXIN"/>
</dbReference>
<evidence type="ECO:0000256" key="11">
    <source>
        <dbReference type="ARBA" id="ARBA00023291"/>
    </source>
</evidence>
<dbReference type="InterPro" id="IPR000813">
    <property type="entry name" value="7Fe_ferredoxin"/>
</dbReference>
<dbReference type="InterPro" id="IPR050294">
    <property type="entry name" value="RnfB_subfamily"/>
</dbReference>
<keyword evidence="11 12" id="KW-0003">3Fe-4S</keyword>
<dbReference type="FunFam" id="3.30.70.20:FF:000048">
    <property type="entry name" value="Ferredoxin"/>
    <property type="match status" value="1"/>
</dbReference>
<evidence type="ECO:0000256" key="3">
    <source>
        <dbReference type="ARBA" id="ARBA00003532"/>
    </source>
</evidence>
<evidence type="ECO:0000259" key="13">
    <source>
        <dbReference type="PROSITE" id="PS51379"/>
    </source>
</evidence>
<proteinExistence type="predicted"/>
<comment type="cofactor">
    <cofactor evidence="1 12">
        <name>[3Fe-4S] cluster</name>
        <dbReference type="ChEBI" id="CHEBI:21137"/>
    </cofactor>
</comment>
<dbReference type="PATRIC" id="fig|330734.3.peg.2517"/>
<evidence type="ECO:0000256" key="9">
    <source>
        <dbReference type="ARBA" id="ARBA00023004"/>
    </source>
</evidence>
<evidence type="ECO:0000256" key="10">
    <source>
        <dbReference type="ARBA" id="ARBA00023014"/>
    </source>
</evidence>
<dbReference type="Gene3D" id="3.30.70.20">
    <property type="match status" value="1"/>
</dbReference>
<dbReference type="AlphaFoldDB" id="A0A0H4I211"/>
<evidence type="ECO:0000256" key="6">
    <source>
        <dbReference type="ARBA" id="ARBA00022723"/>
    </source>
</evidence>
<dbReference type="InterPro" id="IPR017896">
    <property type="entry name" value="4Fe4S_Fe-S-bd"/>
</dbReference>
<dbReference type="GO" id="GO:0051539">
    <property type="term" value="F:4 iron, 4 sulfur cluster binding"/>
    <property type="evidence" value="ECO:0007669"/>
    <property type="project" value="UniProtKB-KW"/>
</dbReference>
<dbReference type="InterPro" id="IPR022569">
    <property type="entry name" value="Fd_C"/>
</dbReference>
<keyword evidence="4 12" id="KW-0813">Transport</keyword>
<evidence type="ECO:0000256" key="8">
    <source>
        <dbReference type="ARBA" id="ARBA00022982"/>
    </source>
</evidence>
<dbReference type="Pfam" id="PF11953">
    <property type="entry name" value="DUF3470"/>
    <property type="match status" value="1"/>
</dbReference>
<dbReference type="GO" id="GO:0051538">
    <property type="term" value="F:3 iron, 4 sulfur cluster binding"/>
    <property type="evidence" value="ECO:0007669"/>
    <property type="project" value="UniProtKB-KW"/>
</dbReference>
<dbReference type="InterPro" id="IPR017900">
    <property type="entry name" value="4Fe4S_Fe_S_CS"/>
</dbReference>
<evidence type="ECO:0000313" key="15">
    <source>
        <dbReference type="Proteomes" id="UP000036406"/>
    </source>
</evidence>
<evidence type="ECO:0000256" key="2">
    <source>
        <dbReference type="ARBA" id="ARBA00001966"/>
    </source>
</evidence>
<dbReference type="PANTHER" id="PTHR42859">
    <property type="entry name" value="OXIDOREDUCTASE"/>
    <property type="match status" value="1"/>
</dbReference>
<accession>A0A0H4I211</accession>
<evidence type="ECO:0000256" key="7">
    <source>
        <dbReference type="ARBA" id="ARBA00022737"/>
    </source>
</evidence>
<comment type="function">
    <text evidence="3 12">Ferredoxins are iron-sulfur proteins that transfer electrons in a wide variety of metabolic reactions.</text>
</comment>
<keyword evidence="9 12" id="KW-0408">Iron</keyword>
<evidence type="ECO:0000313" key="14">
    <source>
        <dbReference type="EMBL" id="AKO53036.1"/>
    </source>
</evidence>
<dbReference type="Pfam" id="PF00037">
    <property type="entry name" value="Fer4"/>
    <property type="match status" value="1"/>
</dbReference>
<dbReference type="GO" id="GO:0046872">
    <property type="term" value="F:metal ion binding"/>
    <property type="evidence" value="ECO:0007669"/>
    <property type="project" value="UniProtKB-KW"/>
</dbReference>
<comment type="cofactor">
    <cofactor evidence="2 12">
        <name>[4Fe-4S] cluster</name>
        <dbReference type="ChEBI" id="CHEBI:49883"/>
    </cofactor>
</comment>
<organism evidence="14 15">
    <name type="scientific">Marinobacter psychrophilus</name>
    <dbReference type="NCBI Taxonomy" id="330734"/>
    <lineage>
        <taxon>Bacteria</taxon>
        <taxon>Pseudomonadati</taxon>
        <taxon>Pseudomonadota</taxon>
        <taxon>Gammaproteobacteria</taxon>
        <taxon>Pseudomonadales</taxon>
        <taxon>Marinobacteraceae</taxon>
        <taxon>Marinobacter</taxon>
    </lineage>
</organism>
<dbReference type="GO" id="GO:0009055">
    <property type="term" value="F:electron transfer activity"/>
    <property type="evidence" value="ECO:0007669"/>
    <property type="project" value="InterPro"/>
</dbReference>
<evidence type="ECO:0000256" key="12">
    <source>
        <dbReference type="RuleBase" id="RU364098"/>
    </source>
</evidence>
<keyword evidence="8 12" id="KW-0249">Electron transport</keyword>
<dbReference type="PROSITE" id="PS00198">
    <property type="entry name" value="4FE4S_FER_1"/>
    <property type="match status" value="1"/>
</dbReference>
<feature type="domain" description="4Fe-4S ferredoxin-type" evidence="13">
    <location>
        <begin position="31"/>
        <end position="60"/>
    </location>
</feature>
<dbReference type="PROSITE" id="PS51379">
    <property type="entry name" value="4FE4S_FER_2"/>
    <property type="match status" value="2"/>
</dbReference>
<dbReference type="RefSeq" id="WP_048386410.1">
    <property type="nucleotide sequence ID" value="NZ_CP011494.1"/>
</dbReference>
<keyword evidence="6 12" id="KW-0479">Metal-binding</keyword>
<reference evidence="14 15" key="1">
    <citation type="submission" date="2015-05" db="EMBL/GenBank/DDBJ databases">
        <title>Complete genome of Marinobacter psychrophilus strain 20041T isolated from sea-ice of the Canadian Basin.</title>
        <authorList>
            <person name="Song L."/>
            <person name="Ren L."/>
            <person name="Yu Y."/>
            <person name="Wang X."/>
        </authorList>
    </citation>
    <scope>NUCLEOTIDE SEQUENCE [LARGE SCALE GENOMIC DNA]</scope>
    <source>
        <strain evidence="14 15">20041</strain>
    </source>
</reference>
<keyword evidence="15" id="KW-1185">Reference proteome</keyword>
<dbReference type="InterPro" id="IPR054829">
    <property type="entry name" value="FdxA"/>
</dbReference>
<evidence type="ECO:0000256" key="1">
    <source>
        <dbReference type="ARBA" id="ARBA00001927"/>
    </source>
</evidence>
<name>A0A0H4I211_9GAMM</name>
<dbReference type="NCBIfam" id="NF045490">
    <property type="entry name" value="FdxA_Protbact"/>
    <property type="match status" value="1"/>
</dbReference>